<dbReference type="OrthoDB" id="10017160at2759"/>
<dbReference type="AlphaFoldDB" id="A0A8X6HDY4"/>
<organism evidence="1 2">
    <name type="scientific">Trichonephila clavata</name>
    <name type="common">Joro spider</name>
    <name type="synonym">Nephila clavata</name>
    <dbReference type="NCBI Taxonomy" id="2740835"/>
    <lineage>
        <taxon>Eukaryota</taxon>
        <taxon>Metazoa</taxon>
        <taxon>Ecdysozoa</taxon>
        <taxon>Arthropoda</taxon>
        <taxon>Chelicerata</taxon>
        <taxon>Arachnida</taxon>
        <taxon>Araneae</taxon>
        <taxon>Araneomorphae</taxon>
        <taxon>Entelegynae</taxon>
        <taxon>Araneoidea</taxon>
        <taxon>Nephilidae</taxon>
        <taxon>Trichonephila</taxon>
    </lineage>
</organism>
<reference evidence="1" key="1">
    <citation type="submission" date="2020-07" db="EMBL/GenBank/DDBJ databases">
        <title>Multicomponent nature underlies the extraordinary mechanical properties of spider dragline silk.</title>
        <authorList>
            <person name="Kono N."/>
            <person name="Nakamura H."/>
            <person name="Mori M."/>
            <person name="Yoshida Y."/>
            <person name="Ohtoshi R."/>
            <person name="Malay A.D."/>
            <person name="Moran D.A.P."/>
            <person name="Tomita M."/>
            <person name="Numata K."/>
            <person name="Arakawa K."/>
        </authorList>
    </citation>
    <scope>NUCLEOTIDE SEQUENCE</scope>
</reference>
<sequence>MPRPRRPRTDCTEENVRKVDDMVKANRRITIDCVVEELGIGPERAHKIINDILGYRKVLARWVPRHTNMEQRMAVSLRVCSSGIPMVFSNPGI</sequence>
<protein>
    <submittedName>
        <fullName evidence="1">Histone-lysine N-methyltransferase SETMAR</fullName>
    </submittedName>
</protein>
<dbReference type="EMBL" id="BMAO01032803">
    <property type="protein sequence ID" value="GFQ84729.1"/>
    <property type="molecule type" value="Genomic_DNA"/>
</dbReference>
<dbReference type="Proteomes" id="UP000887116">
    <property type="component" value="Unassembled WGS sequence"/>
</dbReference>
<dbReference type="PANTHER" id="PTHR46060">
    <property type="entry name" value="MARINER MOS1 TRANSPOSASE-LIKE PROTEIN"/>
    <property type="match status" value="1"/>
</dbReference>
<proteinExistence type="predicted"/>
<comment type="caution">
    <text evidence="1">The sequence shown here is derived from an EMBL/GenBank/DDBJ whole genome shotgun (WGS) entry which is preliminary data.</text>
</comment>
<evidence type="ECO:0000313" key="2">
    <source>
        <dbReference type="Proteomes" id="UP000887116"/>
    </source>
</evidence>
<gene>
    <name evidence="1" type="primary">X975_20957</name>
    <name evidence="1" type="ORF">TNCT_610171</name>
</gene>
<accession>A0A8X6HDY4</accession>
<keyword evidence="2" id="KW-1185">Reference proteome</keyword>
<evidence type="ECO:0000313" key="1">
    <source>
        <dbReference type="EMBL" id="GFQ84729.1"/>
    </source>
</evidence>
<name>A0A8X6HDY4_TRICU</name>
<dbReference type="InterPro" id="IPR052709">
    <property type="entry name" value="Transposase-MT_Hybrid"/>
</dbReference>
<dbReference type="PANTHER" id="PTHR46060:SF1">
    <property type="entry name" value="MARINER MOS1 TRANSPOSASE-LIKE PROTEIN"/>
    <property type="match status" value="1"/>
</dbReference>